<evidence type="ECO:0000256" key="8">
    <source>
        <dbReference type="SAM" id="MobiDB-lite"/>
    </source>
</evidence>
<comment type="function">
    <text evidence="7">Component of the signal recognition particle (SRP) complex, a ribonucleoprotein complex that mediates the cotranslational targeting of secretory and membrane proteins to the endoplasmic reticulum (ER).</text>
</comment>
<gene>
    <name evidence="9" type="primary">SRP14</name>
    <name evidence="9" type="ORF">HK105_207817</name>
</gene>
<protein>
    <recommendedName>
        <fullName evidence="7">Signal recognition particle subunit SRP14</fullName>
    </recommendedName>
    <alternativeName>
        <fullName evidence="7">Signal recognition particle 14 kDa protein</fullName>
    </alternativeName>
</protein>
<keyword evidence="5 7" id="KW-0733">Signal recognition particle</keyword>
<feature type="compositionally biased region" description="Basic residues" evidence="8">
    <location>
        <begin position="100"/>
        <end position="111"/>
    </location>
</feature>
<reference evidence="9 10" key="1">
    <citation type="submission" date="2023-09" db="EMBL/GenBank/DDBJ databases">
        <title>Pangenome analysis of Batrachochytrium dendrobatidis and related Chytrids.</title>
        <authorList>
            <person name="Yacoub M.N."/>
            <person name="Stajich J.E."/>
            <person name="James T.Y."/>
        </authorList>
    </citation>
    <scope>NUCLEOTIDE SEQUENCE [LARGE SCALE GENOMIC DNA]</scope>
    <source>
        <strain evidence="9 10">JEL0888</strain>
    </source>
</reference>
<comment type="subunit">
    <text evidence="7">Component of a fungal signal recognition particle (SRP) complex that consists of a 7SL RNA molecule (scR1) and at least six protein subunits: SRP72, SRP68, SRP54, SEC65, SRP21 and SRP14.</text>
</comment>
<keyword evidence="6 7" id="KW-0687">Ribonucleoprotein</keyword>
<evidence type="ECO:0000256" key="4">
    <source>
        <dbReference type="ARBA" id="ARBA00022884"/>
    </source>
</evidence>
<comment type="subcellular location">
    <subcellularLocation>
        <location evidence="1 7">Cytoplasm</location>
    </subcellularLocation>
</comment>
<evidence type="ECO:0000313" key="9">
    <source>
        <dbReference type="EMBL" id="KAL2912709.1"/>
    </source>
</evidence>
<organism evidence="9 10">
    <name type="scientific">Polyrhizophydium stewartii</name>
    <dbReference type="NCBI Taxonomy" id="2732419"/>
    <lineage>
        <taxon>Eukaryota</taxon>
        <taxon>Fungi</taxon>
        <taxon>Fungi incertae sedis</taxon>
        <taxon>Chytridiomycota</taxon>
        <taxon>Chytridiomycota incertae sedis</taxon>
        <taxon>Chytridiomycetes</taxon>
        <taxon>Rhizophydiales</taxon>
        <taxon>Rhizophydiales incertae sedis</taxon>
        <taxon>Polyrhizophydium</taxon>
    </lineage>
</organism>
<proteinExistence type="inferred from homology"/>
<dbReference type="EMBL" id="JADGIZ020000059">
    <property type="protein sequence ID" value="KAL2912709.1"/>
    <property type="molecule type" value="Genomic_DNA"/>
</dbReference>
<keyword evidence="4 7" id="KW-0694">RNA-binding</keyword>
<feature type="region of interest" description="Disordered" evidence="8">
    <location>
        <begin position="94"/>
        <end position="121"/>
    </location>
</feature>
<evidence type="ECO:0000313" key="10">
    <source>
        <dbReference type="Proteomes" id="UP001527925"/>
    </source>
</evidence>
<keyword evidence="3 7" id="KW-0963">Cytoplasm</keyword>
<comment type="caution">
    <text evidence="9">The sequence shown here is derived from an EMBL/GenBank/DDBJ whole genome shotgun (WGS) entry which is preliminary data.</text>
</comment>
<name>A0ABR4MZP9_9FUNG</name>
<evidence type="ECO:0000256" key="7">
    <source>
        <dbReference type="RuleBase" id="RU368100"/>
    </source>
</evidence>
<dbReference type="InterPro" id="IPR003210">
    <property type="entry name" value="Signal_recog_particle_SRP14"/>
</dbReference>
<evidence type="ECO:0000256" key="3">
    <source>
        <dbReference type="ARBA" id="ARBA00022490"/>
    </source>
</evidence>
<dbReference type="Pfam" id="PF02290">
    <property type="entry name" value="SRP14"/>
    <property type="match status" value="1"/>
</dbReference>
<dbReference type="PANTHER" id="PTHR12013">
    <property type="entry name" value="SIGNAL RECOGNITION PARTICLE 14 KD PROTEIN"/>
    <property type="match status" value="1"/>
</dbReference>
<evidence type="ECO:0000256" key="6">
    <source>
        <dbReference type="ARBA" id="ARBA00023274"/>
    </source>
</evidence>
<accession>A0ABR4MZP9</accession>
<evidence type="ECO:0000256" key="1">
    <source>
        <dbReference type="ARBA" id="ARBA00004496"/>
    </source>
</evidence>
<sequence>MPLLSNDQFLARLGELFEKSKTTGTVYITMKRYAYPLVKRSKANQDARAELESPDTQFPSIMRACIGKHKISTLVEPDQLIAFTDAYASITRSHMDSLKRKDRKERKKKSAAAHSNEPAAA</sequence>
<evidence type="ECO:0000256" key="5">
    <source>
        <dbReference type="ARBA" id="ARBA00023135"/>
    </source>
</evidence>
<keyword evidence="10" id="KW-1185">Reference proteome</keyword>
<evidence type="ECO:0000256" key="2">
    <source>
        <dbReference type="ARBA" id="ARBA00010349"/>
    </source>
</evidence>
<feature type="compositionally biased region" description="Low complexity" evidence="8">
    <location>
        <begin position="112"/>
        <end position="121"/>
    </location>
</feature>
<dbReference type="SUPFAM" id="SSF54762">
    <property type="entry name" value="Signal recognition particle alu RNA binding heterodimer, SRP9/14"/>
    <property type="match status" value="1"/>
</dbReference>
<dbReference type="Proteomes" id="UP001527925">
    <property type="component" value="Unassembled WGS sequence"/>
</dbReference>
<comment type="similarity">
    <text evidence="2 7">Belongs to the SRP14 family.</text>
</comment>
<dbReference type="Gene3D" id="3.30.720.10">
    <property type="entry name" value="Signal recognition particle alu RNA binding heterodimer, srp9/1"/>
    <property type="match status" value="1"/>
</dbReference>
<dbReference type="InterPro" id="IPR009018">
    <property type="entry name" value="Signal_recog_particle_SRP9/14"/>
</dbReference>